<evidence type="ECO:0000256" key="8">
    <source>
        <dbReference type="ARBA" id="ARBA00023136"/>
    </source>
</evidence>
<keyword evidence="5" id="KW-1278">Translocase</keyword>
<name>A0A0M3WMS8_OBSHI</name>
<dbReference type="InterPro" id="IPR039428">
    <property type="entry name" value="NUOK/Mnh_C1-like"/>
</dbReference>
<evidence type="ECO:0000256" key="5">
    <source>
        <dbReference type="ARBA" id="ARBA00022967"/>
    </source>
</evidence>
<evidence type="ECO:0000256" key="4">
    <source>
        <dbReference type="ARBA" id="ARBA00022692"/>
    </source>
</evidence>
<comment type="subcellular location">
    <subcellularLocation>
        <location evidence="1">Membrane</location>
        <topology evidence="1">Multi-pass membrane protein</topology>
    </subcellularLocation>
</comment>
<sequence length="96" mass="10211">MSIYLSAVSVLSFFMALLALGFQHKHLLGVLLALEAATMSLFIFLFSISVASLTGEASLILITLGACEASLGLSILVSATRSWGNDYVSSFTMQKC</sequence>
<feature type="transmembrane region" description="Helical" evidence="10">
    <location>
        <begin position="6"/>
        <end position="22"/>
    </location>
</feature>
<evidence type="ECO:0000256" key="9">
    <source>
        <dbReference type="ARBA" id="ARBA00031586"/>
    </source>
</evidence>
<dbReference type="Gene3D" id="1.10.287.3510">
    <property type="match status" value="1"/>
</dbReference>
<evidence type="ECO:0000256" key="1">
    <source>
        <dbReference type="ARBA" id="ARBA00004141"/>
    </source>
</evidence>
<dbReference type="RefSeq" id="YP_009169467.1">
    <property type="nucleotide sequence ID" value="NC_028004.1"/>
</dbReference>
<evidence type="ECO:0000256" key="10">
    <source>
        <dbReference type="SAM" id="Phobius"/>
    </source>
</evidence>
<dbReference type="AlphaFoldDB" id="A0A0M3WMS8"/>
<keyword evidence="6 10" id="KW-1133">Transmembrane helix</keyword>
<dbReference type="GO" id="GO:0016020">
    <property type="term" value="C:membrane"/>
    <property type="evidence" value="ECO:0007669"/>
    <property type="project" value="UniProtKB-SubCell"/>
</dbReference>
<accession>A0A0M3WMS8</accession>
<geneLocation type="mitochondrion" evidence="11"/>
<evidence type="ECO:0000256" key="6">
    <source>
        <dbReference type="ARBA" id="ARBA00022989"/>
    </source>
</evidence>
<feature type="transmembrane region" description="Helical" evidence="10">
    <location>
        <begin position="29"/>
        <end position="51"/>
    </location>
</feature>
<keyword evidence="4 10" id="KW-0812">Transmembrane</keyword>
<keyword evidence="11" id="KW-0496">Mitochondrion</keyword>
<dbReference type="GeneID" id="26042578"/>
<evidence type="ECO:0000313" key="11">
    <source>
        <dbReference type="EMBL" id="AKL90685.1"/>
    </source>
</evidence>
<reference evidence="11" key="1">
    <citation type="journal article" date="2015" name="Mol. Phylogenet. Evol.">
        <title>Caenogastropod mitogenomics.</title>
        <authorList>
            <person name="Osca D."/>
            <person name="Templado J."/>
            <person name="Zardoya R."/>
        </authorList>
    </citation>
    <scope>NUCLEOTIDE SEQUENCE</scope>
</reference>
<proteinExistence type="inferred from homology"/>
<keyword evidence="7" id="KW-0520">NAD</keyword>
<evidence type="ECO:0000256" key="7">
    <source>
        <dbReference type="ARBA" id="ARBA00023027"/>
    </source>
</evidence>
<organism evidence="11">
    <name type="scientific">Obscurella hidalgoi</name>
    <name type="common">Land snail</name>
    <dbReference type="NCBI Taxonomy" id="1663726"/>
    <lineage>
        <taxon>Eukaryota</taxon>
        <taxon>Metazoa</taxon>
        <taxon>Spiralia</taxon>
        <taxon>Lophotrochozoa</taxon>
        <taxon>Mollusca</taxon>
        <taxon>Gastropoda</taxon>
        <taxon>Caenogastropoda</taxon>
        <taxon>Architaenioglossa</taxon>
        <taxon>Cyclophoroidea</taxon>
        <taxon>Cochlostomatidae</taxon>
        <taxon>Obscurella</taxon>
    </lineage>
</organism>
<comment type="similarity">
    <text evidence="2">Belongs to the complex I subunit 4L family.</text>
</comment>
<feature type="transmembrane region" description="Helical" evidence="10">
    <location>
        <begin position="57"/>
        <end position="77"/>
    </location>
</feature>
<dbReference type="Pfam" id="PF00420">
    <property type="entry name" value="Oxidored_q2"/>
    <property type="match status" value="1"/>
</dbReference>
<protein>
    <recommendedName>
        <fullName evidence="3">NADH-ubiquinone oxidoreductase chain 4L</fullName>
    </recommendedName>
    <alternativeName>
        <fullName evidence="9">NADH dehydrogenase subunit 4L</fullName>
    </alternativeName>
</protein>
<gene>
    <name evidence="11" type="primary">ND4L</name>
</gene>
<evidence type="ECO:0000256" key="2">
    <source>
        <dbReference type="ARBA" id="ARBA00010519"/>
    </source>
</evidence>
<evidence type="ECO:0000256" key="3">
    <source>
        <dbReference type="ARBA" id="ARBA00016612"/>
    </source>
</evidence>
<keyword evidence="8 10" id="KW-0472">Membrane</keyword>
<dbReference type="CTD" id="4539"/>
<dbReference type="EMBL" id="KP716638">
    <property type="protein sequence ID" value="AKL90685.1"/>
    <property type="molecule type" value="Genomic_DNA"/>
</dbReference>